<name>A0ABR3D0T1_NEUIN</name>
<protein>
    <submittedName>
        <fullName evidence="2">Uncharacterized protein</fullName>
    </submittedName>
</protein>
<feature type="region of interest" description="Disordered" evidence="1">
    <location>
        <begin position="112"/>
        <end position="138"/>
    </location>
</feature>
<feature type="region of interest" description="Disordered" evidence="1">
    <location>
        <begin position="166"/>
        <end position="306"/>
    </location>
</feature>
<feature type="non-terminal residue" evidence="2">
    <location>
        <position position="392"/>
    </location>
</feature>
<dbReference type="EMBL" id="JAVLET010000013">
    <property type="protein sequence ID" value="KAL0466269.1"/>
    <property type="molecule type" value="Genomic_DNA"/>
</dbReference>
<feature type="compositionally biased region" description="Low complexity" evidence="1">
    <location>
        <begin position="120"/>
        <end position="130"/>
    </location>
</feature>
<reference evidence="2 3" key="1">
    <citation type="submission" date="2023-09" db="EMBL/GenBank/DDBJ databases">
        <title>Multi-omics analysis of a traditional fermented food reveals byproduct-associated fungal strains for waste-to-food upcycling.</title>
        <authorList>
            <consortium name="Lawrence Berkeley National Laboratory"/>
            <person name="Rekdal V.M."/>
            <person name="Villalobos-Escobedo J.M."/>
            <person name="Rodriguez-Valeron N."/>
            <person name="Garcia M.O."/>
            <person name="Vasquez D.P."/>
            <person name="Damayanti I."/>
            <person name="Sorensen P.M."/>
            <person name="Baidoo E.E."/>
            <person name="De Carvalho A.C."/>
            <person name="Riley R."/>
            <person name="Lipzen A."/>
            <person name="He G."/>
            <person name="Yan M."/>
            <person name="Haridas S."/>
            <person name="Daum C."/>
            <person name="Yoshinaga Y."/>
            <person name="Ng V."/>
            <person name="Grigoriev I.V."/>
            <person name="Munk R."/>
            <person name="Nuraida L."/>
            <person name="Wijaya C.H."/>
            <person name="Morales P.-C."/>
            <person name="Keasling J.D."/>
        </authorList>
    </citation>
    <scope>NUCLEOTIDE SEQUENCE [LARGE SCALE GENOMIC DNA]</scope>
    <source>
        <strain evidence="2 3">FGSC 2613</strain>
    </source>
</reference>
<feature type="compositionally biased region" description="Basic and acidic residues" evidence="1">
    <location>
        <begin position="255"/>
        <end position="269"/>
    </location>
</feature>
<proteinExistence type="predicted"/>
<gene>
    <name evidence="2" type="ORF">QR685DRAFT_483531</name>
</gene>
<organism evidence="2 3">
    <name type="scientific">Neurospora intermedia</name>
    <dbReference type="NCBI Taxonomy" id="5142"/>
    <lineage>
        <taxon>Eukaryota</taxon>
        <taxon>Fungi</taxon>
        <taxon>Dikarya</taxon>
        <taxon>Ascomycota</taxon>
        <taxon>Pezizomycotina</taxon>
        <taxon>Sordariomycetes</taxon>
        <taxon>Sordariomycetidae</taxon>
        <taxon>Sordariales</taxon>
        <taxon>Sordariaceae</taxon>
        <taxon>Neurospora</taxon>
    </lineage>
</organism>
<evidence type="ECO:0000313" key="2">
    <source>
        <dbReference type="EMBL" id="KAL0466269.1"/>
    </source>
</evidence>
<keyword evidence="3" id="KW-1185">Reference proteome</keyword>
<feature type="compositionally biased region" description="Polar residues" evidence="1">
    <location>
        <begin position="194"/>
        <end position="207"/>
    </location>
</feature>
<evidence type="ECO:0000313" key="3">
    <source>
        <dbReference type="Proteomes" id="UP001451303"/>
    </source>
</evidence>
<evidence type="ECO:0000256" key="1">
    <source>
        <dbReference type="SAM" id="MobiDB-lite"/>
    </source>
</evidence>
<feature type="compositionally biased region" description="Acidic residues" evidence="1">
    <location>
        <begin position="217"/>
        <end position="254"/>
    </location>
</feature>
<sequence length="392" mass="43285">MAEYAPTAADIRDFVENLEAAAMVDNPNLGEWWNIIIFVHTNLVHPTTRTIRPFTEFHGMQSRHRIFGAIAYEWLVLNYKQGTIREALGRIGPTKPGLTTTVTQGMAAHELSGDARKNDNPPSDNSPSDNLQNSIPHNNLSMNAVSEAVPAGQVVIHHLSPHAHAPAPLQGGFPPATFAGPEPALGLPKRPRTPCQSARNIAQTGIINNPRFLEVTEPAEDESSDATEDNADDESSDESDGESDDEHDGDDRDESYDSRNDPNPSDKKYGGSNEVNNDPDIFRNANYQRQGDILGQPMDTKNSPQGVDELEEFGFDAFIMENHKNDLSSNEVEHRAYDASSQSAIVLEDLDISDEDHVADGQETCFDNLSPSGKRKRGDETHHHSAQRRRMY</sequence>
<dbReference type="Proteomes" id="UP001451303">
    <property type="component" value="Unassembled WGS sequence"/>
</dbReference>
<feature type="region of interest" description="Disordered" evidence="1">
    <location>
        <begin position="362"/>
        <end position="392"/>
    </location>
</feature>
<comment type="caution">
    <text evidence="2">The sequence shown here is derived from an EMBL/GenBank/DDBJ whole genome shotgun (WGS) entry which is preliminary data.</text>
</comment>
<accession>A0ABR3D0T1</accession>